<organism evidence="1 2">
    <name type="scientific">Methylopila henanensis</name>
    <dbReference type="NCBI Taxonomy" id="873516"/>
    <lineage>
        <taxon>Bacteria</taxon>
        <taxon>Pseudomonadati</taxon>
        <taxon>Pseudomonadota</taxon>
        <taxon>Alphaproteobacteria</taxon>
        <taxon>Hyphomicrobiales</taxon>
        <taxon>Methylopilaceae</taxon>
        <taxon>Methylopila</taxon>
    </lineage>
</organism>
<name>A0ABW4K653_9HYPH</name>
<dbReference type="Proteomes" id="UP001597308">
    <property type="component" value="Unassembled WGS sequence"/>
</dbReference>
<accession>A0ABW4K653</accession>
<sequence>MMSPEALKQSPFFAPFADATRGRLVAGSEERAHAAGETILARDRTTEHFLFLLEGRWTMRRFVRGVTEPMVWRDDAPGAWVSGVAALEMIAPTDVFADRPSRVLVAPRELVHELLAEDPVFAARILRDIHRWTERLEVHAALMRAKGP</sequence>
<dbReference type="RefSeq" id="WP_378799760.1">
    <property type="nucleotide sequence ID" value="NZ_JBHUER010000008.1"/>
</dbReference>
<keyword evidence="2" id="KW-1185">Reference proteome</keyword>
<proteinExistence type="predicted"/>
<protein>
    <recommendedName>
        <fullName evidence="3">Cyclic nucleotide-binding domain-containing protein</fullName>
    </recommendedName>
</protein>
<dbReference type="InterPro" id="IPR018490">
    <property type="entry name" value="cNMP-bd_dom_sf"/>
</dbReference>
<evidence type="ECO:0000313" key="1">
    <source>
        <dbReference type="EMBL" id="MFD1703664.1"/>
    </source>
</evidence>
<reference evidence="2" key="1">
    <citation type="journal article" date="2019" name="Int. J. Syst. Evol. Microbiol.">
        <title>The Global Catalogue of Microorganisms (GCM) 10K type strain sequencing project: providing services to taxonomists for standard genome sequencing and annotation.</title>
        <authorList>
            <consortium name="The Broad Institute Genomics Platform"/>
            <consortium name="The Broad Institute Genome Sequencing Center for Infectious Disease"/>
            <person name="Wu L."/>
            <person name="Ma J."/>
        </authorList>
    </citation>
    <scope>NUCLEOTIDE SEQUENCE [LARGE SCALE GENOMIC DNA]</scope>
    <source>
        <strain evidence="2">KCTC 23707</strain>
    </source>
</reference>
<dbReference type="EMBL" id="JBHUER010000008">
    <property type="protein sequence ID" value="MFD1703664.1"/>
    <property type="molecule type" value="Genomic_DNA"/>
</dbReference>
<dbReference type="InterPro" id="IPR014710">
    <property type="entry name" value="RmlC-like_jellyroll"/>
</dbReference>
<evidence type="ECO:0000313" key="2">
    <source>
        <dbReference type="Proteomes" id="UP001597308"/>
    </source>
</evidence>
<dbReference type="Gene3D" id="2.60.120.10">
    <property type="entry name" value="Jelly Rolls"/>
    <property type="match status" value="1"/>
</dbReference>
<gene>
    <name evidence="1" type="ORF">ACFSCV_11695</name>
</gene>
<evidence type="ECO:0008006" key="3">
    <source>
        <dbReference type="Google" id="ProtNLM"/>
    </source>
</evidence>
<comment type="caution">
    <text evidence="1">The sequence shown here is derived from an EMBL/GenBank/DDBJ whole genome shotgun (WGS) entry which is preliminary data.</text>
</comment>
<dbReference type="SUPFAM" id="SSF51206">
    <property type="entry name" value="cAMP-binding domain-like"/>
    <property type="match status" value="1"/>
</dbReference>